<comment type="similarity">
    <text evidence="2 5">Belongs to the acyl-CoA dehydrogenase family.</text>
</comment>
<evidence type="ECO:0000256" key="1">
    <source>
        <dbReference type="ARBA" id="ARBA00001974"/>
    </source>
</evidence>
<gene>
    <name evidence="9" type="ORF">FB470_000200</name>
</gene>
<dbReference type="InterPro" id="IPR009075">
    <property type="entry name" value="AcylCo_DH/oxidase_C"/>
</dbReference>
<evidence type="ECO:0000313" key="9">
    <source>
        <dbReference type="EMBL" id="MDQ0376206.1"/>
    </source>
</evidence>
<dbReference type="SUPFAM" id="SSF47203">
    <property type="entry name" value="Acyl-CoA dehydrogenase C-terminal domain-like"/>
    <property type="match status" value="1"/>
</dbReference>
<dbReference type="InterPro" id="IPR037069">
    <property type="entry name" value="AcylCoA_DH/ox_N_sf"/>
</dbReference>
<keyword evidence="5" id="KW-0560">Oxidoreductase</keyword>
<dbReference type="InterPro" id="IPR046373">
    <property type="entry name" value="Acyl-CoA_Oxase/DH_mid-dom_sf"/>
</dbReference>
<comment type="cofactor">
    <cofactor evidence="1 5">
        <name>FAD</name>
        <dbReference type="ChEBI" id="CHEBI:57692"/>
    </cofactor>
</comment>
<evidence type="ECO:0000256" key="2">
    <source>
        <dbReference type="ARBA" id="ARBA00009347"/>
    </source>
</evidence>
<evidence type="ECO:0000313" key="10">
    <source>
        <dbReference type="Proteomes" id="UP001229651"/>
    </source>
</evidence>
<dbReference type="InterPro" id="IPR013786">
    <property type="entry name" value="AcylCoA_DH/ox_N"/>
</dbReference>
<dbReference type="InterPro" id="IPR009100">
    <property type="entry name" value="AcylCoA_DH/oxidase_NM_dom_sf"/>
</dbReference>
<evidence type="ECO:0000256" key="4">
    <source>
        <dbReference type="ARBA" id="ARBA00022827"/>
    </source>
</evidence>
<dbReference type="Pfam" id="PF02771">
    <property type="entry name" value="Acyl-CoA_dh_N"/>
    <property type="match status" value="1"/>
</dbReference>
<organism evidence="9 10">
    <name type="scientific">Amycolatopsis thermophila</name>
    <dbReference type="NCBI Taxonomy" id="206084"/>
    <lineage>
        <taxon>Bacteria</taxon>
        <taxon>Bacillati</taxon>
        <taxon>Actinomycetota</taxon>
        <taxon>Actinomycetes</taxon>
        <taxon>Pseudonocardiales</taxon>
        <taxon>Pseudonocardiaceae</taxon>
        <taxon>Amycolatopsis</taxon>
    </lineage>
</organism>
<keyword evidence="10" id="KW-1185">Reference proteome</keyword>
<dbReference type="RefSeq" id="WP_306987951.1">
    <property type="nucleotide sequence ID" value="NZ_JAUSUT010000001.1"/>
</dbReference>
<keyword evidence="4 5" id="KW-0274">FAD</keyword>
<dbReference type="InterPro" id="IPR006091">
    <property type="entry name" value="Acyl-CoA_Oxase/DH_mid-dom"/>
</dbReference>
<dbReference type="InterPro" id="IPR036250">
    <property type="entry name" value="AcylCo_DH-like_C"/>
</dbReference>
<dbReference type="Pfam" id="PF00441">
    <property type="entry name" value="Acyl-CoA_dh_1"/>
    <property type="match status" value="1"/>
</dbReference>
<feature type="domain" description="Acyl-CoA dehydrogenase/oxidase N-terminal" evidence="8">
    <location>
        <begin position="31"/>
        <end position="146"/>
    </location>
</feature>
<dbReference type="Gene3D" id="1.10.540.10">
    <property type="entry name" value="Acyl-CoA dehydrogenase/oxidase, N-terminal domain"/>
    <property type="match status" value="1"/>
</dbReference>
<dbReference type="EMBL" id="JAUSUT010000001">
    <property type="protein sequence ID" value="MDQ0376206.1"/>
    <property type="molecule type" value="Genomic_DNA"/>
</dbReference>
<reference evidence="9 10" key="1">
    <citation type="submission" date="2023-07" db="EMBL/GenBank/DDBJ databases">
        <title>Sequencing the genomes of 1000 actinobacteria strains.</title>
        <authorList>
            <person name="Klenk H.-P."/>
        </authorList>
    </citation>
    <scope>NUCLEOTIDE SEQUENCE [LARGE SCALE GENOMIC DNA]</scope>
    <source>
        <strain evidence="9 10">DSM 45805</strain>
    </source>
</reference>
<keyword evidence="3 5" id="KW-0285">Flavoprotein</keyword>
<dbReference type="Gene3D" id="1.20.140.10">
    <property type="entry name" value="Butyryl-CoA Dehydrogenase, subunit A, domain 3"/>
    <property type="match status" value="1"/>
</dbReference>
<feature type="domain" description="Acyl-CoA dehydrogenase/oxidase C-terminal" evidence="6">
    <location>
        <begin position="258"/>
        <end position="405"/>
    </location>
</feature>
<sequence length="417" mass="46882">MDFELPPPLRQRLAELDQFLEDEIWPLQRQDDNERFFDHRREFARTDFEAGGTPRPEWEALLEEMSARADRAGWLRYGLPQSVGGGDGSNLDMAVIREHLAAKGLGLHNDLQNEASVVGNFPFVHMFLAFGTAEQQEEFVEGMITGTKRVAFGLTEPDHGSDATWLETTAVRDGGDWVLNGAKRFNSGLHSATHDVIFARTSGEGGDPRGITAFVVPTGSPGFSVDFHWWTFNMPTDHAEVTLRDVRVPATAVFGEVGQGLALAQHFVHENRIRQAASGVGAAQYCIDRSVAYARERVTFGRPLAERQAIQWPLVELHTEAELVRALVRKTAWELDRTDHMLISDKVSMCNYRANRLVCDAADRAMQVHGGLGYTRHTPFEHIYRHHRRYRITEGAEEIQMRKIAGYLFGFAGPGKR</sequence>
<comment type="caution">
    <text evidence="9">The sequence shown here is derived from an EMBL/GenBank/DDBJ whole genome shotgun (WGS) entry which is preliminary data.</text>
</comment>
<dbReference type="Pfam" id="PF02770">
    <property type="entry name" value="Acyl-CoA_dh_M"/>
    <property type="match status" value="1"/>
</dbReference>
<name>A0ABU0EMD5_9PSEU</name>
<dbReference type="Proteomes" id="UP001229651">
    <property type="component" value="Unassembled WGS sequence"/>
</dbReference>
<evidence type="ECO:0000259" key="6">
    <source>
        <dbReference type="Pfam" id="PF00441"/>
    </source>
</evidence>
<proteinExistence type="inferred from homology"/>
<dbReference type="PANTHER" id="PTHR43884">
    <property type="entry name" value="ACYL-COA DEHYDROGENASE"/>
    <property type="match status" value="1"/>
</dbReference>
<evidence type="ECO:0000259" key="7">
    <source>
        <dbReference type="Pfam" id="PF02770"/>
    </source>
</evidence>
<evidence type="ECO:0000259" key="8">
    <source>
        <dbReference type="Pfam" id="PF02771"/>
    </source>
</evidence>
<dbReference type="SUPFAM" id="SSF56645">
    <property type="entry name" value="Acyl-CoA dehydrogenase NM domain-like"/>
    <property type="match status" value="1"/>
</dbReference>
<dbReference type="PANTHER" id="PTHR43884:SF34">
    <property type="entry name" value="ACYL-COA DEHYDROGENASE FAMILY PROTEIN"/>
    <property type="match status" value="1"/>
</dbReference>
<accession>A0ABU0EMD5</accession>
<feature type="domain" description="Acyl-CoA oxidase/dehydrogenase middle" evidence="7">
    <location>
        <begin position="151"/>
        <end position="246"/>
    </location>
</feature>
<dbReference type="Gene3D" id="2.40.110.10">
    <property type="entry name" value="Butyryl-CoA Dehydrogenase, subunit A, domain 2"/>
    <property type="match status" value="1"/>
</dbReference>
<evidence type="ECO:0000256" key="3">
    <source>
        <dbReference type="ARBA" id="ARBA00022630"/>
    </source>
</evidence>
<dbReference type="CDD" id="cd00567">
    <property type="entry name" value="ACAD"/>
    <property type="match status" value="1"/>
</dbReference>
<evidence type="ECO:0000256" key="5">
    <source>
        <dbReference type="RuleBase" id="RU362125"/>
    </source>
</evidence>
<protein>
    <submittedName>
        <fullName evidence="9">Alkylation response protein AidB-like acyl-CoA dehydrogenase</fullName>
    </submittedName>
</protein>